<evidence type="ECO:0000313" key="1">
    <source>
        <dbReference type="EMBL" id="REF37446.1"/>
    </source>
</evidence>
<sequence length="416" mass="45242">MTIEFVDDPIVPLELRLPGGRRYVTLYQPGWFTASDGSRAFLGRDSTLYGFATVEDLVAFVDSGAPHDLTRSPHLRTLRTWTVEEYTRRLCSYDFAQLPELRDDRLDTDEQASLGSTLAVMLDLLDYTDVTGEHADALREDDDIGKLASGDEVLSIFRAAHHRQHVVDLLRAHWSACVEEVSRRVTTPEIPADPPVGGPWGNPAGMIRGDDGDTNADDAESTPLETVADAVTLWFGLADEGVYVVRSTTLHGEHPAFGGTRTVGSPARLFAWTDLDQMKADLAGGLVDESTDGVLDLAGVAARADVDLTPHDDCIFDLVELADSIDPAMDQDAADRLVCAWTELLRLAAWGGWSDVTRLLEPVAPAGTFMISCAIDVAQDRPGARRALTTADVDAAVAGWRAVIPALTAHLEIRRR</sequence>
<keyword evidence="2" id="KW-1185">Reference proteome</keyword>
<gene>
    <name evidence="1" type="ORF">DFJ64_2890</name>
</gene>
<protein>
    <submittedName>
        <fullName evidence="1">Uncharacterized protein</fullName>
    </submittedName>
</protein>
<dbReference type="AlphaFoldDB" id="A0A3D9V831"/>
<proteinExistence type="predicted"/>
<dbReference type="EMBL" id="QTUC01000001">
    <property type="protein sequence ID" value="REF37446.1"/>
    <property type="molecule type" value="Genomic_DNA"/>
</dbReference>
<dbReference type="Proteomes" id="UP000256485">
    <property type="component" value="Unassembled WGS sequence"/>
</dbReference>
<name>A0A3D9V831_THECX</name>
<comment type="caution">
    <text evidence="1">The sequence shown here is derived from an EMBL/GenBank/DDBJ whole genome shotgun (WGS) entry which is preliminary data.</text>
</comment>
<evidence type="ECO:0000313" key="2">
    <source>
        <dbReference type="Proteomes" id="UP000256485"/>
    </source>
</evidence>
<organism evidence="1 2">
    <name type="scientific">Thermasporomyces composti</name>
    <dbReference type="NCBI Taxonomy" id="696763"/>
    <lineage>
        <taxon>Bacteria</taxon>
        <taxon>Bacillati</taxon>
        <taxon>Actinomycetota</taxon>
        <taxon>Actinomycetes</taxon>
        <taxon>Propionibacteriales</taxon>
        <taxon>Nocardioidaceae</taxon>
        <taxon>Thermasporomyces</taxon>
    </lineage>
</organism>
<dbReference type="RefSeq" id="WP_115850906.1">
    <property type="nucleotide sequence ID" value="NZ_QTUC01000001.1"/>
</dbReference>
<dbReference type="OrthoDB" id="3350465at2"/>
<reference evidence="1 2" key="1">
    <citation type="submission" date="2018-08" db="EMBL/GenBank/DDBJ databases">
        <title>Sequencing the genomes of 1000 actinobacteria strains.</title>
        <authorList>
            <person name="Klenk H.-P."/>
        </authorList>
    </citation>
    <scope>NUCLEOTIDE SEQUENCE [LARGE SCALE GENOMIC DNA]</scope>
    <source>
        <strain evidence="1 2">DSM 22891</strain>
    </source>
</reference>
<accession>A0A3D9V831</accession>